<comment type="similarity">
    <text evidence="2 12">Belongs to the ATPase protein 8 family.</text>
</comment>
<dbReference type="GO" id="GO:0015986">
    <property type="term" value="P:proton motive force-driven ATP synthesis"/>
    <property type="evidence" value="ECO:0007669"/>
    <property type="project" value="InterPro"/>
</dbReference>
<dbReference type="Pfam" id="PF00895">
    <property type="entry name" value="ATP-synt_8"/>
    <property type="match status" value="1"/>
</dbReference>
<evidence type="ECO:0000256" key="4">
    <source>
        <dbReference type="ARBA" id="ARBA00022448"/>
    </source>
</evidence>
<evidence type="ECO:0000256" key="9">
    <source>
        <dbReference type="ARBA" id="ARBA00023065"/>
    </source>
</evidence>
<keyword evidence="6 12" id="KW-0812">Transmembrane</keyword>
<dbReference type="GO" id="GO:0015078">
    <property type="term" value="F:proton transmembrane transporter activity"/>
    <property type="evidence" value="ECO:0007669"/>
    <property type="project" value="InterPro"/>
</dbReference>
<evidence type="ECO:0000256" key="1">
    <source>
        <dbReference type="ARBA" id="ARBA00004304"/>
    </source>
</evidence>
<reference evidence="14" key="1">
    <citation type="journal article" date="2018" name="J. ISSAAS">
        <title>The contribution of mitochondrial metagenomics to large-scale data mining and phylogenetic analysis of Coleoptera.</title>
        <authorList>
            <person name="Miller K."/>
            <person name="Linard B."/>
            <person name="Motyka M."/>
            <person name="Bocek M."/>
            <person name="Vogler A.P."/>
        </authorList>
    </citation>
    <scope>NUCLEOTIDE SEQUENCE</scope>
</reference>
<proteinExistence type="inferred from homology"/>
<evidence type="ECO:0000256" key="10">
    <source>
        <dbReference type="ARBA" id="ARBA00023128"/>
    </source>
</evidence>
<evidence type="ECO:0000256" key="2">
    <source>
        <dbReference type="ARBA" id="ARBA00008892"/>
    </source>
</evidence>
<evidence type="ECO:0000256" key="3">
    <source>
        <dbReference type="ARBA" id="ARBA00011291"/>
    </source>
</evidence>
<evidence type="ECO:0000256" key="5">
    <source>
        <dbReference type="ARBA" id="ARBA00022547"/>
    </source>
</evidence>
<dbReference type="GO" id="GO:0045259">
    <property type="term" value="C:proton-transporting ATP synthase complex"/>
    <property type="evidence" value="ECO:0007669"/>
    <property type="project" value="UniProtKB-KW"/>
</dbReference>
<comment type="subcellular location">
    <subcellularLocation>
        <location evidence="1 12">Mitochondrion membrane</location>
        <topology evidence="1 12">Single-pass membrane protein</topology>
    </subcellularLocation>
</comment>
<evidence type="ECO:0000313" key="14">
    <source>
        <dbReference type="EMBL" id="AXS65282.1"/>
    </source>
</evidence>
<dbReference type="EMBL" id="MG193383">
    <property type="protein sequence ID" value="AXS65282.1"/>
    <property type="molecule type" value="Genomic_DNA"/>
</dbReference>
<comment type="subunit">
    <text evidence="3">F-type ATPases have 2 components, CF(1) - the catalytic core - and CF(0) - the membrane proton channel.</text>
</comment>
<sequence length="51" mass="6321">MPQMAPMNWLTLFIEFSFVFMIINTMNFFSFNYTIQSKVNNKYLTKINWKW</sequence>
<dbReference type="GO" id="GO:0031966">
    <property type="term" value="C:mitochondrial membrane"/>
    <property type="evidence" value="ECO:0007669"/>
    <property type="project" value="UniProtKB-SubCell"/>
</dbReference>
<keyword evidence="11 13" id="KW-0472">Membrane</keyword>
<evidence type="ECO:0000256" key="7">
    <source>
        <dbReference type="ARBA" id="ARBA00022781"/>
    </source>
</evidence>
<accession>A0A346RGT5</accession>
<gene>
    <name evidence="14" type="primary">atp8</name>
</gene>
<keyword evidence="8 13" id="KW-1133">Transmembrane helix</keyword>
<evidence type="ECO:0000256" key="8">
    <source>
        <dbReference type="ARBA" id="ARBA00022989"/>
    </source>
</evidence>
<dbReference type="AlphaFoldDB" id="A0A346RGT5"/>
<evidence type="ECO:0000256" key="6">
    <source>
        <dbReference type="ARBA" id="ARBA00022692"/>
    </source>
</evidence>
<keyword evidence="9 12" id="KW-0406">Ion transport</keyword>
<keyword evidence="10 12" id="KW-0496">Mitochondrion</keyword>
<evidence type="ECO:0000256" key="13">
    <source>
        <dbReference type="SAM" id="Phobius"/>
    </source>
</evidence>
<evidence type="ECO:0000256" key="12">
    <source>
        <dbReference type="RuleBase" id="RU003661"/>
    </source>
</evidence>
<dbReference type="InterPro" id="IPR001421">
    <property type="entry name" value="ATP8_metazoa"/>
</dbReference>
<keyword evidence="4 12" id="KW-0813">Transport</keyword>
<evidence type="ECO:0000256" key="11">
    <source>
        <dbReference type="ARBA" id="ARBA00023136"/>
    </source>
</evidence>
<name>A0A346RGT5_9COLE</name>
<organism evidence="14">
    <name type="scientific">Histeroidea sp. 1 KM-2017</name>
    <dbReference type="NCBI Taxonomy" id="2219434"/>
    <lineage>
        <taxon>Eukaryota</taxon>
        <taxon>Metazoa</taxon>
        <taxon>Ecdysozoa</taxon>
        <taxon>Arthropoda</taxon>
        <taxon>Hexapoda</taxon>
        <taxon>Insecta</taxon>
        <taxon>Pterygota</taxon>
        <taxon>Neoptera</taxon>
        <taxon>Endopterygota</taxon>
        <taxon>Coleoptera</taxon>
        <taxon>Polyphaga</taxon>
        <taxon>Staphyliniformia</taxon>
    </lineage>
</organism>
<protein>
    <recommendedName>
        <fullName evidence="12">ATP synthase complex subunit 8</fullName>
    </recommendedName>
</protein>
<keyword evidence="5 12" id="KW-0138">CF(0)</keyword>
<feature type="transmembrane region" description="Helical" evidence="13">
    <location>
        <begin position="12"/>
        <end position="35"/>
    </location>
</feature>
<geneLocation type="mitochondrion" evidence="14"/>
<keyword evidence="7 12" id="KW-0375">Hydrogen ion transport</keyword>